<reference evidence="1 2" key="1">
    <citation type="journal article" date="2018" name="Front. Plant Sci.">
        <title>Red Clover (Trifolium pratense) and Zigzag Clover (T. medium) - A Picture of Genomic Similarities and Differences.</title>
        <authorList>
            <person name="Dluhosova J."/>
            <person name="Istvanek J."/>
            <person name="Nedelnik J."/>
            <person name="Repkova J."/>
        </authorList>
    </citation>
    <scope>NUCLEOTIDE SEQUENCE [LARGE SCALE GENOMIC DNA]</scope>
    <source>
        <strain evidence="2">cv. 10/8</strain>
        <tissue evidence="1">Leaf</tissue>
    </source>
</reference>
<comment type="caution">
    <text evidence="1">The sequence shown here is derived from an EMBL/GenBank/DDBJ whole genome shotgun (WGS) entry which is preliminary data.</text>
</comment>
<sequence>SELAVVVPEVGDIPGPGHHLSFQCLQLVSSSCELFIDTERSFSIGGELAAFVSPHWPLQY</sequence>
<proteinExistence type="predicted"/>
<keyword evidence="2" id="KW-1185">Reference proteome</keyword>
<protein>
    <submittedName>
        <fullName evidence="1">Uncharacterized protein</fullName>
    </submittedName>
</protein>
<evidence type="ECO:0000313" key="2">
    <source>
        <dbReference type="Proteomes" id="UP000265520"/>
    </source>
</evidence>
<feature type="non-terminal residue" evidence="1">
    <location>
        <position position="1"/>
    </location>
</feature>
<name>A0A392RQV0_9FABA</name>
<accession>A0A392RQV0</accession>
<evidence type="ECO:0000313" key="1">
    <source>
        <dbReference type="EMBL" id="MCI38689.1"/>
    </source>
</evidence>
<dbReference type="Proteomes" id="UP000265520">
    <property type="component" value="Unassembled WGS sequence"/>
</dbReference>
<dbReference type="EMBL" id="LXQA010258665">
    <property type="protein sequence ID" value="MCI38689.1"/>
    <property type="molecule type" value="Genomic_DNA"/>
</dbReference>
<dbReference type="AlphaFoldDB" id="A0A392RQV0"/>
<organism evidence="1 2">
    <name type="scientific">Trifolium medium</name>
    <dbReference type="NCBI Taxonomy" id="97028"/>
    <lineage>
        <taxon>Eukaryota</taxon>
        <taxon>Viridiplantae</taxon>
        <taxon>Streptophyta</taxon>
        <taxon>Embryophyta</taxon>
        <taxon>Tracheophyta</taxon>
        <taxon>Spermatophyta</taxon>
        <taxon>Magnoliopsida</taxon>
        <taxon>eudicotyledons</taxon>
        <taxon>Gunneridae</taxon>
        <taxon>Pentapetalae</taxon>
        <taxon>rosids</taxon>
        <taxon>fabids</taxon>
        <taxon>Fabales</taxon>
        <taxon>Fabaceae</taxon>
        <taxon>Papilionoideae</taxon>
        <taxon>50 kb inversion clade</taxon>
        <taxon>NPAAA clade</taxon>
        <taxon>Hologalegina</taxon>
        <taxon>IRL clade</taxon>
        <taxon>Trifolieae</taxon>
        <taxon>Trifolium</taxon>
    </lineage>
</organism>